<reference evidence="2" key="1">
    <citation type="journal article" date="2011" name="PLoS Biol.">
        <title>Gene gain and loss during evolution of obligate parasitism in the white rust pathogen of Arabidopsis thaliana.</title>
        <authorList>
            <person name="Kemen E."/>
            <person name="Gardiner A."/>
            <person name="Schultz-Larsen T."/>
            <person name="Kemen A.C."/>
            <person name="Balmuth A.L."/>
            <person name="Robert-Seilaniantz A."/>
            <person name="Bailey K."/>
            <person name="Holub E."/>
            <person name="Studholme D.J."/>
            <person name="Maclean D."/>
            <person name="Jones J.D."/>
        </authorList>
    </citation>
    <scope>NUCLEOTIDE SEQUENCE</scope>
</reference>
<evidence type="ECO:0000313" key="2">
    <source>
        <dbReference type="EMBL" id="CCA17113.1"/>
    </source>
</evidence>
<proteinExistence type="predicted"/>
<sequence>MEMSEKPEAPPPLPHAHPLSTIKRVQREKFPHGKRLHADFLNRDRVTALEAQSSAPQKEEEGTLHCTKALWNALKKLEDAPVQRVTLQQHEKELAATKAVDWPECMPFQVQVEKKLLEENEFTVLEPRKVGKQVNVKYLQRKCDPVLLPRHPLMMQEEHSMREGSFATTFEDVVSDLYGCVHVESIKKKLHKGDILKEERILHSETLYFPPGGLGQPAALNAMFSKGG</sequence>
<reference evidence="2" key="2">
    <citation type="submission" date="2011-02" db="EMBL/GenBank/DDBJ databases">
        <authorList>
            <person name="MacLean D."/>
        </authorList>
    </citation>
    <scope>NUCLEOTIDE SEQUENCE</scope>
</reference>
<dbReference type="HOGENOM" id="CLU_1216636_0_0_1"/>
<evidence type="ECO:0000256" key="1">
    <source>
        <dbReference type="SAM" id="MobiDB-lite"/>
    </source>
</evidence>
<name>F0W7L2_9STRA</name>
<accession>F0W7L2</accession>
<organism evidence="2">
    <name type="scientific">Albugo laibachii Nc14</name>
    <dbReference type="NCBI Taxonomy" id="890382"/>
    <lineage>
        <taxon>Eukaryota</taxon>
        <taxon>Sar</taxon>
        <taxon>Stramenopiles</taxon>
        <taxon>Oomycota</taxon>
        <taxon>Peronosporomycetes</taxon>
        <taxon>Albuginales</taxon>
        <taxon>Albuginaceae</taxon>
        <taxon>Albugo</taxon>
    </lineage>
</organism>
<feature type="region of interest" description="Disordered" evidence="1">
    <location>
        <begin position="1"/>
        <end position="22"/>
    </location>
</feature>
<protein>
    <submittedName>
        <fullName evidence="2">AlNc14C30G2818 protein</fullName>
    </submittedName>
</protein>
<dbReference type="AlphaFoldDB" id="F0W7L2"/>
<gene>
    <name evidence="2" type="primary">AlNc14C30G2818</name>
    <name evidence="2" type="ORF">ALNC14_032560</name>
</gene>
<dbReference type="EMBL" id="FR824075">
    <property type="protein sequence ID" value="CCA17113.1"/>
    <property type="molecule type" value="Genomic_DNA"/>
</dbReference>